<evidence type="ECO:0000256" key="3">
    <source>
        <dbReference type="ARBA" id="ARBA00022475"/>
    </source>
</evidence>
<evidence type="ECO:0000256" key="6">
    <source>
        <dbReference type="ARBA" id="ARBA00023136"/>
    </source>
</evidence>
<protein>
    <submittedName>
        <fullName evidence="10">Biopolymer transporter ExbD</fullName>
    </submittedName>
</protein>
<proteinExistence type="inferred from homology"/>
<evidence type="ECO:0000256" key="8">
    <source>
        <dbReference type="SAM" id="MobiDB-lite"/>
    </source>
</evidence>
<dbReference type="Proteomes" id="UP000438760">
    <property type="component" value="Unassembled WGS sequence"/>
</dbReference>
<evidence type="ECO:0000256" key="9">
    <source>
        <dbReference type="SAM" id="Phobius"/>
    </source>
</evidence>
<accession>A0A6I3LKK0</accession>
<dbReference type="OrthoDB" id="952702at2"/>
<evidence type="ECO:0000313" key="10">
    <source>
        <dbReference type="EMBL" id="MTG97041.1"/>
    </source>
</evidence>
<keyword evidence="4 7" id="KW-0812">Transmembrane</keyword>
<evidence type="ECO:0000256" key="1">
    <source>
        <dbReference type="ARBA" id="ARBA00004162"/>
    </source>
</evidence>
<dbReference type="Pfam" id="PF02472">
    <property type="entry name" value="ExbD"/>
    <property type="match status" value="1"/>
</dbReference>
<comment type="caution">
    <text evidence="10">The sequence shown here is derived from an EMBL/GenBank/DDBJ whole genome shotgun (WGS) entry which is preliminary data.</text>
</comment>
<comment type="subcellular location">
    <subcellularLocation>
        <location evidence="1">Cell membrane</location>
        <topology evidence="1">Single-pass membrane protein</topology>
    </subcellularLocation>
    <subcellularLocation>
        <location evidence="7">Cell membrane</location>
        <topology evidence="7">Single-pass type II membrane protein</topology>
    </subcellularLocation>
</comment>
<evidence type="ECO:0000256" key="7">
    <source>
        <dbReference type="RuleBase" id="RU003879"/>
    </source>
</evidence>
<name>A0A6I3LKK0_9FLAO</name>
<dbReference type="GO" id="GO:0015031">
    <property type="term" value="P:protein transport"/>
    <property type="evidence" value="ECO:0007669"/>
    <property type="project" value="UniProtKB-KW"/>
</dbReference>
<feature type="region of interest" description="Disordered" evidence="8">
    <location>
        <begin position="1"/>
        <end position="20"/>
    </location>
</feature>
<dbReference type="RefSeq" id="WP_155091094.1">
    <property type="nucleotide sequence ID" value="NZ_CP102754.1"/>
</dbReference>
<sequence length="179" mass="19800">MAELNTGGGDKDKKVRSKKQNAGVDLTAMVDLAFLLITFFMLTTSMNKPQSMNLAMPDKSEDIPKEEKIKVDENRTMTVLIGGDNKMKWYMGMPGTPLEGPTESSYGKEGIRKVLLEKDKQAKAYSQDVEKGLIVIIKASDKANYSNLIDILDEMAITNIGTYAIVDITPEEVEMLGEN</sequence>
<keyword evidence="5 9" id="KW-1133">Transmembrane helix</keyword>
<evidence type="ECO:0000256" key="5">
    <source>
        <dbReference type="ARBA" id="ARBA00022989"/>
    </source>
</evidence>
<dbReference type="GO" id="GO:0005886">
    <property type="term" value="C:plasma membrane"/>
    <property type="evidence" value="ECO:0007669"/>
    <property type="project" value="UniProtKB-SubCell"/>
</dbReference>
<dbReference type="PANTHER" id="PTHR30558">
    <property type="entry name" value="EXBD MEMBRANE COMPONENT OF PMF-DRIVEN MACROMOLECULE IMPORT SYSTEM"/>
    <property type="match status" value="1"/>
</dbReference>
<feature type="transmembrane region" description="Helical" evidence="9">
    <location>
        <begin position="21"/>
        <end position="42"/>
    </location>
</feature>
<keyword evidence="7" id="KW-0653">Protein transport</keyword>
<keyword evidence="11" id="KW-1185">Reference proteome</keyword>
<keyword evidence="7" id="KW-0813">Transport</keyword>
<dbReference type="EMBL" id="WMJX01000003">
    <property type="protein sequence ID" value="MTG97041.1"/>
    <property type="molecule type" value="Genomic_DNA"/>
</dbReference>
<dbReference type="GO" id="GO:0022857">
    <property type="term" value="F:transmembrane transporter activity"/>
    <property type="evidence" value="ECO:0007669"/>
    <property type="project" value="InterPro"/>
</dbReference>
<reference evidence="10 11" key="1">
    <citation type="submission" date="2019-11" db="EMBL/GenBank/DDBJ databases">
        <title>Genome of Strain BIT-d1.</title>
        <authorList>
            <person name="Yang Y."/>
        </authorList>
    </citation>
    <scope>NUCLEOTIDE SEQUENCE [LARGE SCALE GENOMIC DNA]</scope>
    <source>
        <strain evidence="10 11">BIT-d1</strain>
    </source>
</reference>
<comment type="similarity">
    <text evidence="2 7">Belongs to the ExbD/TolR family.</text>
</comment>
<organism evidence="10 11">
    <name type="scientific">Myroides albus</name>
    <dbReference type="NCBI Taxonomy" id="2562892"/>
    <lineage>
        <taxon>Bacteria</taxon>
        <taxon>Pseudomonadati</taxon>
        <taxon>Bacteroidota</taxon>
        <taxon>Flavobacteriia</taxon>
        <taxon>Flavobacteriales</taxon>
        <taxon>Flavobacteriaceae</taxon>
        <taxon>Myroides</taxon>
    </lineage>
</organism>
<keyword evidence="6 9" id="KW-0472">Membrane</keyword>
<evidence type="ECO:0000256" key="4">
    <source>
        <dbReference type="ARBA" id="ARBA00022692"/>
    </source>
</evidence>
<evidence type="ECO:0000313" key="11">
    <source>
        <dbReference type="Proteomes" id="UP000438760"/>
    </source>
</evidence>
<keyword evidence="3" id="KW-1003">Cell membrane</keyword>
<dbReference type="PANTHER" id="PTHR30558:SF3">
    <property type="entry name" value="BIOPOLYMER TRANSPORT PROTEIN EXBD-RELATED"/>
    <property type="match status" value="1"/>
</dbReference>
<dbReference type="InterPro" id="IPR003400">
    <property type="entry name" value="ExbD"/>
</dbReference>
<dbReference type="AlphaFoldDB" id="A0A6I3LKK0"/>
<gene>
    <name evidence="10" type="ORF">GJV76_02640</name>
</gene>
<evidence type="ECO:0000256" key="2">
    <source>
        <dbReference type="ARBA" id="ARBA00005811"/>
    </source>
</evidence>